<dbReference type="CDD" id="cd14688">
    <property type="entry name" value="bZIP_YAP"/>
    <property type="match status" value="1"/>
</dbReference>
<dbReference type="PANTHER" id="PTHR40618:SF1">
    <property type="entry name" value="B-ZIP TRANSCRIPTION FACTOR (EUROFUNG)"/>
    <property type="match status" value="1"/>
</dbReference>
<dbReference type="EMBL" id="JAWRVG010000068">
    <property type="protein sequence ID" value="KAK4061600.1"/>
    <property type="molecule type" value="Genomic_DNA"/>
</dbReference>
<dbReference type="AlphaFoldDB" id="A0AAE1J0K0"/>
<name>A0AAE1J0K0_9HYPO</name>
<evidence type="ECO:0000313" key="2">
    <source>
        <dbReference type="EMBL" id="KAK4061600.1"/>
    </source>
</evidence>
<keyword evidence="3" id="KW-1185">Reference proteome</keyword>
<dbReference type="PANTHER" id="PTHR40618">
    <property type="entry name" value="B-ZIP TRANSCRIPTION FACTOR (EUROFUNG)-RELATED"/>
    <property type="match status" value="1"/>
</dbReference>
<evidence type="ECO:0008006" key="4">
    <source>
        <dbReference type="Google" id="ProtNLM"/>
    </source>
</evidence>
<comment type="caution">
    <text evidence="2">The sequence shown here is derived from an EMBL/GenBank/DDBJ whole genome shotgun (WGS) entry which is preliminary data.</text>
</comment>
<evidence type="ECO:0000256" key="1">
    <source>
        <dbReference type="SAM" id="MobiDB-lite"/>
    </source>
</evidence>
<feature type="region of interest" description="Disordered" evidence="1">
    <location>
        <begin position="1"/>
        <end position="36"/>
    </location>
</feature>
<dbReference type="RefSeq" id="XP_062750796.1">
    <property type="nucleotide sequence ID" value="XM_062894278.1"/>
</dbReference>
<feature type="compositionally biased region" description="Basic residues" evidence="1">
    <location>
        <begin position="1"/>
        <end position="14"/>
    </location>
</feature>
<protein>
    <recommendedName>
        <fullName evidence="4">BZIP domain-containing protein</fullName>
    </recommendedName>
</protein>
<feature type="compositionally biased region" description="Polar residues" evidence="1">
    <location>
        <begin position="114"/>
        <end position="128"/>
    </location>
</feature>
<dbReference type="Proteomes" id="UP001273209">
    <property type="component" value="Unassembled WGS sequence"/>
</dbReference>
<dbReference type="GeneID" id="87914182"/>
<reference evidence="2" key="1">
    <citation type="submission" date="2023-11" db="EMBL/GenBank/DDBJ databases">
        <title>The genome sequences of three competitors of mushroom-forming fungi.</title>
        <authorList>
            <person name="Beijen E."/>
            <person name="Ohm R.A."/>
        </authorList>
    </citation>
    <scope>NUCLEOTIDE SEQUENCE</scope>
    <source>
        <strain evidence="2">CBS 100526</strain>
    </source>
</reference>
<gene>
    <name evidence="2" type="ORF">Triagg1_10229</name>
</gene>
<feature type="region of interest" description="Disordered" evidence="1">
    <location>
        <begin position="104"/>
        <end position="133"/>
    </location>
</feature>
<accession>A0AAE1J0K0</accession>
<organism evidence="2 3">
    <name type="scientific">Trichoderma aggressivum f. europaeum</name>
    <dbReference type="NCBI Taxonomy" id="173218"/>
    <lineage>
        <taxon>Eukaryota</taxon>
        <taxon>Fungi</taxon>
        <taxon>Dikarya</taxon>
        <taxon>Ascomycota</taxon>
        <taxon>Pezizomycotina</taxon>
        <taxon>Sordariomycetes</taxon>
        <taxon>Hypocreomycetidae</taxon>
        <taxon>Hypocreales</taxon>
        <taxon>Hypocreaceae</taxon>
        <taxon>Trichoderma</taxon>
    </lineage>
</organism>
<sequence>MSTRGVSKRGKGRPRKEGNIADSSAKIQREKNRQAQSIFRARKRATEVASELRISQLEDIVDRMGDTFLTLVNHVIQSNQKQNDLVLAGRLQESIHTFLTLAASSSDPRWDSPDTGNQGDIRQPTPQLAWNPGNERAVGPPAIVEDTSSSQQVSALPIWNSQNPNNLWGLLDQFDSTPSSFPELTGSPTNVLGNGWTKDLPFSYTATLGQVVGHPVAQSMSTLIIQATLYYVYYILLEANDPLCSDAAKDIFRYALKLHSRDELLFNIRWFLGPGQREAYRLGITGFQILNAQDSEGFPTLSPAVDSDAWSDIQTQKQHSPSLQQSLLNASGVEAYLLHHGLRRITQDVLEIDLEQQDKSREAQMETNPTRKPNLINANVFFPAVPQGGRRLAPIPTQQASAKRTVRFSESTFIRFLATQASHCLAYGPGYRKDRLPDLIEAASVPPG</sequence>
<proteinExistence type="predicted"/>
<evidence type="ECO:0000313" key="3">
    <source>
        <dbReference type="Proteomes" id="UP001273209"/>
    </source>
</evidence>